<dbReference type="Pfam" id="PF00871">
    <property type="entry name" value="Acetate_kinase"/>
    <property type="match status" value="1"/>
</dbReference>
<evidence type="ECO:0000256" key="1">
    <source>
        <dbReference type="ARBA" id="ARBA00022679"/>
    </source>
</evidence>
<dbReference type="NCBIfam" id="TIGR00016">
    <property type="entry name" value="ackA"/>
    <property type="match status" value="1"/>
</dbReference>
<sequence length="395" mass="43136">MNMAESYDGRVILCFNSGSSSIKFTLFQCRGQNESLLAHGTVERIGLSAGLLRVFGARHEPLAELNRVFADHNAAIHDALNTLNSLRLPRPEAVGHRLVHGGREYDSPMIVDLPLLAALKRLTAFAPLHLPAELQGIKSISRRFPEIPQVACFDTAFHRRMPEMAQRFPLPRDLWHQGVRKYGFHGLSYEYILGALGEAVKGRIIIAHLGNGASMAAILDGQPIDTTMGFTPTGGLMMGTRCGDLDPGLLLYLFRENARGVAEIEELVNNQSGLLGVSGISSDMETLLAMKSSNPRAAQAVEMFCYHIRKHIGALAAVLQGLDTLVFTGGIGEKAAPIRHSVCQGLAHLGIRLAPELNECHANTISTTDSPCRVMVLPTDEELMIARHTYRTIFT</sequence>
<name>A0A3B0V4L4_9ZZZZ</name>
<keyword evidence="1 5" id="KW-0808">Transferase</keyword>
<keyword evidence="4" id="KW-0067">ATP-binding</keyword>
<dbReference type="AlphaFoldDB" id="A0A3B0V4L4"/>
<dbReference type="GO" id="GO:0006083">
    <property type="term" value="P:acetate metabolic process"/>
    <property type="evidence" value="ECO:0007669"/>
    <property type="project" value="TreeGrafter"/>
</dbReference>
<keyword evidence="3 5" id="KW-0418">Kinase</keyword>
<dbReference type="PRINTS" id="PR00471">
    <property type="entry name" value="ACETATEKNASE"/>
</dbReference>
<dbReference type="PIRSF" id="PIRSF000722">
    <property type="entry name" value="Acetate_prop_kin"/>
    <property type="match status" value="1"/>
</dbReference>
<dbReference type="InterPro" id="IPR023865">
    <property type="entry name" value="Aliphatic_acid_kinase_CS"/>
</dbReference>
<dbReference type="PROSITE" id="PS01076">
    <property type="entry name" value="ACETATE_KINASE_2"/>
    <property type="match status" value="1"/>
</dbReference>
<evidence type="ECO:0000256" key="3">
    <source>
        <dbReference type="ARBA" id="ARBA00022777"/>
    </source>
</evidence>
<evidence type="ECO:0000256" key="4">
    <source>
        <dbReference type="ARBA" id="ARBA00022840"/>
    </source>
</evidence>
<dbReference type="PANTHER" id="PTHR21060">
    <property type="entry name" value="ACETATE KINASE"/>
    <property type="match status" value="1"/>
</dbReference>
<dbReference type="EMBL" id="UOEX01000226">
    <property type="protein sequence ID" value="VAW37901.1"/>
    <property type="molecule type" value="Genomic_DNA"/>
</dbReference>
<evidence type="ECO:0000313" key="5">
    <source>
        <dbReference type="EMBL" id="VAW37901.1"/>
    </source>
</evidence>
<dbReference type="SUPFAM" id="SSF53067">
    <property type="entry name" value="Actin-like ATPase domain"/>
    <property type="match status" value="2"/>
</dbReference>
<organism evidence="5">
    <name type="scientific">hydrothermal vent metagenome</name>
    <dbReference type="NCBI Taxonomy" id="652676"/>
    <lineage>
        <taxon>unclassified sequences</taxon>
        <taxon>metagenomes</taxon>
        <taxon>ecological metagenomes</taxon>
    </lineage>
</organism>
<proteinExistence type="inferred from homology"/>
<accession>A0A3B0V4L4</accession>
<gene>
    <name evidence="5" type="ORF">MNBD_DELTA03-1172</name>
</gene>
<dbReference type="HAMAP" id="MF_00020">
    <property type="entry name" value="Acetate_kinase"/>
    <property type="match status" value="1"/>
</dbReference>
<dbReference type="GO" id="GO:0008776">
    <property type="term" value="F:acetate kinase activity"/>
    <property type="evidence" value="ECO:0007669"/>
    <property type="project" value="UniProtKB-EC"/>
</dbReference>
<dbReference type="EC" id="2.7.2.1" evidence="5"/>
<protein>
    <submittedName>
        <fullName evidence="5">Acetate kinase</fullName>
        <ecNumber evidence="5">2.7.2.1</ecNumber>
    </submittedName>
</protein>
<dbReference type="InterPro" id="IPR043129">
    <property type="entry name" value="ATPase_NBD"/>
</dbReference>
<dbReference type="Gene3D" id="3.30.420.40">
    <property type="match status" value="2"/>
</dbReference>
<reference evidence="5" key="1">
    <citation type="submission" date="2018-06" db="EMBL/GenBank/DDBJ databases">
        <authorList>
            <person name="Zhirakovskaya E."/>
        </authorList>
    </citation>
    <scope>NUCLEOTIDE SEQUENCE</scope>
</reference>
<dbReference type="PANTHER" id="PTHR21060:SF15">
    <property type="entry name" value="ACETATE KINASE-RELATED"/>
    <property type="match status" value="1"/>
</dbReference>
<evidence type="ECO:0000256" key="2">
    <source>
        <dbReference type="ARBA" id="ARBA00022741"/>
    </source>
</evidence>
<keyword evidence="2" id="KW-0547">Nucleotide-binding</keyword>
<dbReference type="InterPro" id="IPR000890">
    <property type="entry name" value="Aliphatic_acid_kin_short-chain"/>
</dbReference>
<dbReference type="InterPro" id="IPR004372">
    <property type="entry name" value="Ac/propionate_kinase"/>
</dbReference>
<dbReference type="GO" id="GO:0005524">
    <property type="term" value="F:ATP binding"/>
    <property type="evidence" value="ECO:0007669"/>
    <property type="project" value="UniProtKB-KW"/>
</dbReference>